<feature type="signal peptide" evidence="4">
    <location>
        <begin position="1"/>
        <end position="22"/>
    </location>
</feature>
<gene>
    <name evidence="6" type="ORF">DEO72_LG11g395</name>
</gene>
<protein>
    <submittedName>
        <fullName evidence="6">Zeta-carotene desaturase</fullName>
    </submittedName>
</protein>
<dbReference type="Pfam" id="PF00657">
    <property type="entry name" value="Lipase_GDSL"/>
    <property type="match status" value="1"/>
</dbReference>
<evidence type="ECO:0000256" key="4">
    <source>
        <dbReference type="SAM" id="SignalP"/>
    </source>
</evidence>
<dbReference type="SUPFAM" id="SSF46565">
    <property type="entry name" value="Chaperone J-domain"/>
    <property type="match status" value="1"/>
</dbReference>
<dbReference type="PROSITE" id="PS50076">
    <property type="entry name" value="DNAJ_2"/>
    <property type="match status" value="1"/>
</dbReference>
<dbReference type="GO" id="GO:0016298">
    <property type="term" value="F:lipase activity"/>
    <property type="evidence" value="ECO:0007669"/>
    <property type="project" value="TreeGrafter"/>
</dbReference>
<dbReference type="InterPro" id="IPR035669">
    <property type="entry name" value="SGNH_plant_lipase-like"/>
</dbReference>
<dbReference type="InterPro" id="IPR036514">
    <property type="entry name" value="SGNH_hydro_sf"/>
</dbReference>
<dbReference type="EMBL" id="CP039355">
    <property type="protein sequence ID" value="QCE13402.1"/>
    <property type="molecule type" value="Genomic_DNA"/>
</dbReference>
<evidence type="ECO:0000256" key="2">
    <source>
        <dbReference type="ARBA" id="ARBA00022729"/>
    </source>
</evidence>
<dbReference type="PRINTS" id="PR00625">
    <property type="entry name" value="JDOMAIN"/>
</dbReference>
<dbReference type="PROSITE" id="PS00636">
    <property type="entry name" value="DNAJ_1"/>
    <property type="match status" value="1"/>
</dbReference>
<evidence type="ECO:0000256" key="3">
    <source>
        <dbReference type="SAM" id="MobiDB-lite"/>
    </source>
</evidence>
<comment type="similarity">
    <text evidence="1">Belongs to the 'GDSL' lipolytic enzyme family.</text>
</comment>
<dbReference type="InterPro" id="IPR001623">
    <property type="entry name" value="DnaJ_domain"/>
</dbReference>
<dbReference type="InterPro" id="IPR001087">
    <property type="entry name" value="GDSL"/>
</dbReference>
<evidence type="ECO:0000256" key="1">
    <source>
        <dbReference type="ARBA" id="ARBA00008668"/>
    </source>
</evidence>
<dbReference type="CDD" id="cd06257">
    <property type="entry name" value="DnaJ"/>
    <property type="match status" value="1"/>
</dbReference>
<keyword evidence="2 4" id="KW-0732">Signal</keyword>
<dbReference type="InterPro" id="IPR018253">
    <property type="entry name" value="DnaJ_domain_CS"/>
</dbReference>
<keyword evidence="7" id="KW-1185">Reference proteome</keyword>
<dbReference type="PANTHER" id="PTHR45966">
    <property type="entry name" value="GDSL-LIKE LIPASE/ACYLHYDROLASE"/>
    <property type="match status" value="1"/>
</dbReference>
<dbReference type="AlphaFoldDB" id="A0A4D6NK24"/>
<feature type="domain" description="J" evidence="5">
    <location>
        <begin position="375"/>
        <end position="442"/>
    </location>
</feature>
<dbReference type="Gene3D" id="1.10.287.110">
    <property type="entry name" value="DnaJ domain"/>
    <property type="match status" value="1"/>
</dbReference>
<dbReference type="Proteomes" id="UP000501690">
    <property type="component" value="Linkage Group LG11"/>
</dbReference>
<feature type="compositionally biased region" description="Polar residues" evidence="3">
    <location>
        <begin position="513"/>
        <end position="532"/>
    </location>
</feature>
<feature type="compositionally biased region" description="Basic and acidic residues" evidence="3">
    <location>
        <begin position="543"/>
        <end position="553"/>
    </location>
</feature>
<sequence length="553" mass="61108">MASSKFGFCFLVFLASYGISCCLSLGDVCEPKEHAALFVFGDSLFDVGNNNYINTTADNQANYSPYGETFFKYPTGRFSDGRVLPDFIAEYAKLPLIPPYLFPGNHRYVDGVNFASAGARALVQTHQGLVIDLKTQLSYFRKVSKELRQQLGNAETTALLAKAVYLINIGINDYEISLSENSSNTRTAEKHAEMVVGNITSVIKGIHEAGGRKFGIFNLPAAGCVPFVKALVNGSKGSCVEEASALPKLHNSVLYLELVKLKKELEGFKYSYVDYFTITFDVINNPSKYGLKEGDVACCGSGPHRGYYSCGGRREVKDYELCENPKQYVFFDSLHPTQSAHQIVSQLVWSGNQMKKVGFGLIEEMAKGGEKCNEELYEVLGIEKECTPSELKNAYKKLALKWHPDRCSGSHEEEGKKKFQAIQHAYSVLSDANTRLLYDVGVYDSDDDQTGMGDFLNEMATMMSQSKPIENGEESFEEFQQLFGEMFQATAPASPTYIMTNGEGSRSNKRNSTEINFGKTDSTSELNPSDQNFCLGGGGAAPRYEEGSSMRRS</sequence>
<dbReference type="InterPro" id="IPR036869">
    <property type="entry name" value="J_dom_sf"/>
</dbReference>
<organism evidence="6 7">
    <name type="scientific">Vigna unguiculata</name>
    <name type="common">Cowpea</name>
    <dbReference type="NCBI Taxonomy" id="3917"/>
    <lineage>
        <taxon>Eukaryota</taxon>
        <taxon>Viridiplantae</taxon>
        <taxon>Streptophyta</taxon>
        <taxon>Embryophyta</taxon>
        <taxon>Tracheophyta</taxon>
        <taxon>Spermatophyta</taxon>
        <taxon>Magnoliopsida</taxon>
        <taxon>eudicotyledons</taxon>
        <taxon>Gunneridae</taxon>
        <taxon>Pentapetalae</taxon>
        <taxon>rosids</taxon>
        <taxon>fabids</taxon>
        <taxon>Fabales</taxon>
        <taxon>Fabaceae</taxon>
        <taxon>Papilionoideae</taxon>
        <taxon>50 kb inversion clade</taxon>
        <taxon>NPAAA clade</taxon>
        <taxon>indigoferoid/millettioid clade</taxon>
        <taxon>Phaseoleae</taxon>
        <taxon>Vigna</taxon>
    </lineage>
</organism>
<evidence type="ECO:0000313" key="6">
    <source>
        <dbReference type="EMBL" id="QCE13402.1"/>
    </source>
</evidence>
<accession>A0A4D6NK24</accession>
<dbReference type="CDD" id="cd01837">
    <property type="entry name" value="SGNH_plant_lipase_like"/>
    <property type="match status" value="1"/>
</dbReference>
<dbReference type="Gene3D" id="3.40.50.1110">
    <property type="entry name" value="SGNH hydrolase"/>
    <property type="match status" value="1"/>
</dbReference>
<evidence type="ECO:0000259" key="5">
    <source>
        <dbReference type="PROSITE" id="PS50076"/>
    </source>
</evidence>
<dbReference type="PANTHER" id="PTHR45966:SF1">
    <property type="entry name" value="GDSL ESTERASE_LIPASE 1-RELATED"/>
    <property type="match status" value="1"/>
</dbReference>
<reference evidence="6 7" key="1">
    <citation type="submission" date="2019-04" db="EMBL/GenBank/DDBJ databases">
        <title>An improved genome assembly and genetic linkage map for asparagus bean, Vigna unguiculata ssp. sesquipedialis.</title>
        <authorList>
            <person name="Xia Q."/>
            <person name="Zhang R."/>
            <person name="Dong Y."/>
        </authorList>
    </citation>
    <scope>NUCLEOTIDE SEQUENCE [LARGE SCALE GENOMIC DNA]</scope>
    <source>
        <tissue evidence="6">Leaf</tissue>
    </source>
</reference>
<name>A0A4D6NK24_VIGUN</name>
<feature type="chain" id="PRO_5020027345" evidence="4">
    <location>
        <begin position="23"/>
        <end position="553"/>
    </location>
</feature>
<dbReference type="Pfam" id="PF00226">
    <property type="entry name" value="DnaJ"/>
    <property type="match status" value="1"/>
</dbReference>
<dbReference type="SUPFAM" id="SSF52266">
    <property type="entry name" value="SGNH hydrolase"/>
    <property type="match status" value="1"/>
</dbReference>
<dbReference type="InterPro" id="IPR044552">
    <property type="entry name" value="GLIP1-5/GLL25"/>
</dbReference>
<dbReference type="SMART" id="SM00271">
    <property type="entry name" value="DnaJ"/>
    <property type="match status" value="1"/>
</dbReference>
<proteinExistence type="inferred from homology"/>
<feature type="region of interest" description="Disordered" evidence="3">
    <location>
        <begin position="498"/>
        <end position="553"/>
    </location>
</feature>
<evidence type="ECO:0000313" key="7">
    <source>
        <dbReference type="Proteomes" id="UP000501690"/>
    </source>
</evidence>